<reference evidence="1 2" key="1">
    <citation type="submission" date="2016-07" db="EMBL/GenBank/DDBJ databases">
        <title>Bacillus oceanisediminis whole genome.</title>
        <authorList>
            <person name="Pal Y."/>
            <person name="Verma A."/>
            <person name="Mual P."/>
            <person name="Srinivasan K."/>
        </authorList>
    </citation>
    <scope>NUCLEOTIDE SEQUENCE [LARGE SCALE GENOMIC DNA]</scope>
    <source>
        <strain evidence="1 2">Bhandara28</strain>
    </source>
</reference>
<organism evidence="1 2">
    <name type="scientific">Cytobacillus oceanisediminis</name>
    <dbReference type="NCBI Taxonomy" id="665099"/>
    <lineage>
        <taxon>Bacteria</taxon>
        <taxon>Bacillati</taxon>
        <taxon>Bacillota</taxon>
        <taxon>Bacilli</taxon>
        <taxon>Bacillales</taxon>
        <taxon>Bacillaceae</taxon>
        <taxon>Cytobacillus</taxon>
    </lineage>
</organism>
<name>A0ABX3CRS6_9BACI</name>
<evidence type="ECO:0000313" key="2">
    <source>
        <dbReference type="Proteomes" id="UP000180194"/>
    </source>
</evidence>
<gene>
    <name evidence="1" type="ORF">BBV17_18920</name>
</gene>
<proteinExistence type="predicted"/>
<dbReference type="Proteomes" id="UP000180194">
    <property type="component" value="Unassembled WGS sequence"/>
</dbReference>
<protein>
    <submittedName>
        <fullName evidence="1">Uncharacterized protein</fullName>
    </submittedName>
</protein>
<accession>A0ABX3CRS6</accession>
<dbReference type="EMBL" id="MBRJ01000022">
    <property type="protein sequence ID" value="OHX48174.1"/>
    <property type="molecule type" value="Genomic_DNA"/>
</dbReference>
<sequence>MIQLKGAYIRDQLPNWAAFFIQQNGQFSTRRIMLYPVKVGIDTSILRRANYGNFSTREENRIIFIFRKRLMIWL</sequence>
<evidence type="ECO:0000313" key="1">
    <source>
        <dbReference type="EMBL" id="OHX48174.1"/>
    </source>
</evidence>
<comment type="caution">
    <text evidence="1">The sequence shown here is derived from an EMBL/GenBank/DDBJ whole genome shotgun (WGS) entry which is preliminary data.</text>
</comment>
<keyword evidence="2" id="KW-1185">Reference proteome</keyword>